<gene>
    <name evidence="1" type="ORF">IAC80_01395</name>
</gene>
<dbReference type="InterPro" id="IPR032358">
    <property type="entry name" value="DUF4867"/>
</dbReference>
<evidence type="ECO:0000313" key="1">
    <source>
        <dbReference type="EMBL" id="HIV22571.1"/>
    </source>
</evidence>
<organism evidence="1 2">
    <name type="scientific">Candidatus Merdiplasma excrementigallinarum</name>
    <dbReference type="NCBI Taxonomy" id="2840864"/>
    <lineage>
        <taxon>Bacteria</taxon>
        <taxon>Bacillati</taxon>
        <taxon>Bacillota</taxon>
        <taxon>Clostridia</taxon>
        <taxon>Lachnospirales</taxon>
        <taxon>Lachnospiraceae</taxon>
        <taxon>Lachnospiraceae incertae sedis</taxon>
        <taxon>Candidatus Merdiplasma</taxon>
    </lineage>
</organism>
<name>A0A9D1T7L9_9FIRM</name>
<protein>
    <submittedName>
        <fullName evidence="1">DUF4867 family protein</fullName>
    </submittedName>
</protein>
<dbReference type="Pfam" id="PF16161">
    <property type="entry name" value="DUF4867"/>
    <property type="match status" value="1"/>
</dbReference>
<reference evidence="1" key="2">
    <citation type="journal article" date="2021" name="PeerJ">
        <title>Extensive microbial diversity within the chicken gut microbiome revealed by metagenomics and culture.</title>
        <authorList>
            <person name="Gilroy R."/>
            <person name="Ravi A."/>
            <person name="Getino M."/>
            <person name="Pursley I."/>
            <person name="Horton D.L."/>
            <person name="Alikhan N.F."/>
            <person name="Baker D."/>
            <person name="Gharbi K."/>
            <person name="Hall N."/>
            <person name="Watson M."/>
            <person name="Adriaenssens E.M."/>
            <person name="Foster-Nyarko E."/>
            <person name="Jarju S."/>
            <person name="Secka A."/>
            <person name="Antonio M."/>
            <person name="Oren A."/>
            <person name="Chaudhuri R.R."/>
            <person name="La Ragione R."/>
            <person name="Hildebrand F."/>
            <person name="Pallen M.J."/>
        </authorList>
    </citation>
    <scope>NUCLEOTIDE SEQUENCE</scope>
    <source>
        <strain evidence="1">ChiBcec6-7307</strain>
    </source>
</reference>
<dbReference type="AlphaFoldDB" id="A0A9D1T7L9"/>
<dbReference type="Proteomes" id="UP000886889">
    <property type="component" value="Unassembled WGS sequence"/>
</dbReference>
<dbReference type="EMBL" id="DVOS01000016">
    <property type="protein sequence ID" value="HIV22571.1"/>
    <property type="molecule type" value="Genomic_DNA"/>
</dbReference>
<reference evidence="1" key="1">
    <citation type="submission" date="2020-10" db="EMBL/GenBank/DDBJ databases">
        <authorList>
            <person name="Gilroy R."/>
        </authorList>
    </citation>
    <scope>NUCLEOTIDE SEQUENCE</scope>
    <source>
        <strain evidence="1">ChiBcec6-7307</strain>
    </source>
</reference>
<comment type="caution">
    <text evidence="1">The sequence shown here is derived from an EMBL/GenBank/DDBJ whole genome shotgun (WGS) entry which is preliminary data.</text>
</comment>
<proteinExistence type="predicted"/>
<evidence type="ECO:0000313" key="2">
    <source>
        <dbReference type="Proteomes" id="UP000886889"/>
    </source>
</evidence>
<sequence length="206" mass="22538">MEIKKITDPAFKKYGRIIKDVDFSGLVEKMMEATPLPDDVAYVPSVPELEALPVFEELQNKIYGELPIQVGYCNGHNKKLNAFEYHRCSEINVAAMDAVLILGAQQDITEDYTYDTSKAEAFLLPKGTAVEVYATTLHYAPANLGDAGFRVTIVLPKGTNLDLDHPHQGGEDGHLTAKNKWLLGHPEGGLPEGSPMGLVGENLTVE</sequence>
<accession>A0A9D1T7L9</accession>